<feature type="region of interest" description="Disordered" evidence="5">
    <location>
        <begin position="304"/>
        <end position="337"/>
    </location>
</feature>
<dbReference type="GO" id="GO:0005886">
    <property type="term" value="C:plasma membrane"/>
    <property type="evidence" value="ECO:0007669"/>
    <property type="project" value="TreeGrafter"/>
</dbReference>
<sequence length="540" mass="60472">MASELSDVHVNIHDFCDRHAKAAAVDLVTAFCSYKAFRSCDGVKSACASYAEFAKKFADRFIVHFENEFLKRNPLNQSDCGISHATSNSNEELSDLSENEAESQSPRFNQKPFFRRLSFKGLRKGKNFFRKQDSDELELSSSEKKSDKQVKSKLSKITVECRRNGLASYLVAENMDGPPKWEKCRLSLSSSAAGGYILVFYCPPKSTKPKCGVFCHLITEVRETTALEMPDKENTFVVRAASNAEYVIEAQSLEDRRDWVATLKYCMRESRTIVDGSDRVSLGTVNEEPGIMRSMTMCRTVGGDSDIPDLPPRPAGTKLESVPGLRPDLSSSRMDIDNGVDGEVDMSTELKDYPWFHGTLVRSEATNLVQHSGEAGHGVFLVRQSETRKGEFVLTFNFHGRAKHLRLILNEMKQCCVQHLWFPSIFDALEHFRQNTIPLENGGVGEVKLTEYIINTPPPLQPIPHNQRTTNGPVDYRHPIAVPQPREIIKFGGTVRMKTEFLELHENIIPHSPAASPPSNNAASASGPNNRAIENMYSFI</sequence>
<feature type="domain" description="PH" evidence="7">
    <location>
        <begin position="233"/>
        <end position="268"/>
    </location>
</feature>
<gene>
    <name evidence="8" type="ORF">V9T40_008106</name>
</gene>
<dbReference type="GO" id="GO:0035556">
    <property type="term" value="P:intracellular signal transduction"/>
    <property type="evidence" value="ECO:0007669"/>
    <property type="project" value="TreeGrafter"/>
</dbReference>
<dbReference type="Proteomes" id="UP001367676">
    <property type="component" value="Unassembled WGS sequence"/>
</dbReference>
<keyword evidence="9" id="KW-1185">Reference proteome</keyword>
<dbReference type="InterPro" id="IPR036860">
    <property type="entry name" value="SH2_dom_sf"/>
</dbReference>
<dbReference type="SUPFAM" id="SSF55550">
    <property type="entry name" value="SH2 domain"/>
    <property type="match status" value="1"/>
</dbReference>
<dbReference type="InterPro" id="IPR011993">
    <property type="entry name" value="PH-like_dom_sf"/>
</dbReference>
<dbReference type="Gene3D" id="2.30.29.30">
    <property type="entry name" value="Pleckstrin-homology domain (PH domain)/Phosphotyrosine-binding domain (PTB)"/>
    <property type="match status" value="1"/>
</dbReference>
<dbReference type="PROSITE" id="PS50003">
    <property type="entry name" value="PH_DOMAIN"/>
    <property type="match status" value="1"/>
</dbReference>
<dbReference type="Pfam" id="PF00169">
    <property type="entry name" value="PH"/>
    <property type="match status" value="1"/>
</dbReference>
<evidence type="ECO:0000259" key="7">
    <source>
        <dbReference type="PROSITE" id="PS50003"/>
    </source>
</evidence>
<comment type="similarity">
    <text evidence="1">Belongs to the SH2B adapter family.</text>
</comment>
<dbReference type="PANTHER" id="PTHR10872:SF2">
    <property type="entry name" value="LNK, ISOFORM D"/>
    <property type="match status" value="1"/>
</dbReference>
<dbReference type="InterPro" id="IPR030523">
    <property type="entry name" value="SH2B"/>
</dbReference>
<feature type="region of interest" description="Disordered" evidence="5">
    <location>
        <begin position="510"/>
        <end position="529"/>
    </location>
</feature>
<dbReference type="Pfam" id="PF08916">
    <property type="entry name" value="Phe_ZIP"/>
    <property type="match status" value="1"/>
</dbReference>
<feature type="domain" description="SH2" evidence="6">
    <location>
        <begin position="355"/>
        <end position="453"/>
    </location>
</feature>
<comment type="caution">
    <text evidence="8">The sequence shown here is derived from an EMBL/GenBank/DDBJ whole genome shotgun (WGS) entry which is preliminary data.</text>
</comment>
<dbReference type="SMART" id="SM00252">
    <property type="entry name" value="SH2"/>
    <property type="match status" value="1"/>
</dbReference>
<evidence type="ECO:0000256" key="1">
    <source>
        <dbReference type="ARBA" id="ARBA00010220"/>
    </source>
</evidence>
<proteinExistence type="inferred from homology"/>
<name>A0AAN9TRE9_9HEMI</name>
<evidence type="ECO:0000259" key="6">
    <source>
        <dbReference type="PROSITE" id="PS50001"/>
    </source>
</evidence>
<keyword evidence="2" id="KW-0597">Phosphoprotein</keyword>
<dbReference type="InterPro" id="IPR000980">
    <property type="entry name" value="SH2"/>
</dbReference>
<dbReference type="EMBL" id="JBBCAQ010000008">
    <property type="protein sequence ID" value="KAK7602517.1"/>
    <property type="molecule type" value="Genomic_DNA"/>
</dbReference>
<dbReference type="Pfam" id="PF00017">
    <property type="entry name" value="SH2"/>
    <property type="match status" value="1"/>
</dbReference>
<accession>A0AAN9TRE9</accession>
<dbReference type="CDD" id="cd10346">
    <property type="entry name" value="SH2_SH2B_family"/>
    <property type="match status" value="1"/>
</dbReference>
<dbReference type="PANTHER" id="PTHR10872">
    <property type="entry name" value="SH2B ADAPTER PROTEIN"/>
    <property type="match status" value="1"/>
</dbReference>
<dbReference type="CDD" id="cd01231">
    <property type="entry name" value="PH_SH2B_family"/>
    <property type="match status" value="1"/>
</dbReference>
<evidence type="ECO:0000313" key="8">
    <source>
        <dbReference type="EMBL" id="KAK7602517.1"/>
    </source>
</evidence>
<dbReference type="Gene3D" id="6.10.140.110">
    <property type="match status" value="1"/>
</dbReference>
<dbReference type="PRINTS" id="PR00401">
    <property type="entry name" value="SH2DOMAIN"/>
</dbReference>
<dbReference type="InterPro" id="IPR035057">
    <property type="entry name" value="SH2B1_SH2"/>
</dbReference>
<dbReference type="PROSITE" id="PS50001">
    <property type="entry name" value="SH2"/>
    <property type="match status" value="1"/>
</dbReference>
<dbReference type="GO" id="GO:0005068">
    <property type="term" value="F:transmembrane receptor protein tyrosine kinase adaptor activity"/>
    <property type="evidence" value="ECO:0007669"/>
    <property type="project" value="TreeGrafter"/>
</dbReference>
<dbReference type="InterPro" id="IPR001849">
    <property type="entry name" value="PH_domain"/>
</dbReference>
<protein>
    <recommendedName>
        <fullName evidence="10">SH2B adapter protein 1</fullName>
    </recommendedName>
</protein>
<dbReference type="InterPro" id="IPR015012">
    <property type="entry name" value="Phe_ZIP"/>
</dbReference>
<dbReference type="InterPro" id="IPR036290">
    <property type="entry name" value="Phe_ZIP_sf"/>
</dbReference>
<reference evidence="8 9" key="1">
    <citation type="submission" date="2024-03" db="EMBL/GenBank/DDBJ databases">
        <title>Adaptation during the transition from Ophiocordyceps entomopathogen to insect associate is accompanied by gene loss and intensified selection.</title>
        <authorList>
            <person name="Ward C.M."/>
            <person name="Onetto C.A."/>
            <person name="Borneman A.R."/>
        </authorList>
    </citation>
    <scope>NUCLEOTIDE SEQUENCE [LARGE SCALE GENOMIC DNA]</scope>
    <source>
        <strain evidence="8">AWRI1</strain>
        <tissue evidence="8">Single Adult Female</tissue>
    </source>
</reference>
<evidence type="ECO:0000256" key="2">
    <source>
        <dbReference type="ARBA" id="ARBA00022553"/>
    </source>
</evidence>
<evidence type="ECO:0008006" key="10">
    <source>
        <dbReference type="Google" id="ProtNLM"/>
    </source>
</evidence>
<evidence type="ECO:0000313" key="9">
    <source>
        <dbReference type="Proteomes" id="UP001367676"/>
    </source>
</evidence>
<evidence type="ECO:0000256" key="3">
    <source>
        <dbReference type="ARBA" id="ARBA00022999"/>
    </source>
</evidence>
<dbReference type="SUPFAM" id="SSF50729">
    <property type="entry name" value="PH domain-like"/>
    <property type="match status" value="1"/>
</dbReference>
<dbReference type="Gene3D" id="3.30.505.10">
    <property type="entry name" value="SH2 domain"/>
    <property type="match status" value="1"/>
</dbReference>
<evidence type="ECO:0000256" key="4">
    <source>
        <dbReference type="PROSITE-ProRule" id="PRU00191"/>
    </source>
</evidence>
<keyword evidence="3 4" id="KW-0727">SH2 domain</keyword>
<dbReference type="SUPFAM" id="SSF109805">
    <property type="entry name" value="Phenylalanine zipper"/>
    <property type="match status" value="1"/>
</dbReference>
<dbReference type="AlphaFoldDB" id="A0AAN9TRE9"/>
<organism evidence="8 9">
    <name type="scientific">Parthenolecanium corni</name>
    <dbReference type="NCBI Taxonomy" id="536013"/>
    <lineage>
        <taxon>Eukaryota</taxon>
        <taxon>Metazoa</taxon>
        <taxon>Ecdysozoa</taxon>
        <taxon>Arthropoda</taxon>
        <taxon>Hexapoda</taxon>
        <taxon>Insecta</taxon>
        <taxon>Pterygota</taxon>
        <taxon>Neoptera</taxon>
        <taxon>Paraneoptera</taxon>
        <taxon>Hemiptera</taxon>
        <taxon>Sternorrhyncha</taxon>
        <taxon>Coccoidea</taxon>
        <taxon>Coccidae</taxon>
        <taxon>Parthenolecanium</taxon>
    </lineage>
</organism>
<evidence type="ECO:0000256" key="5">
    <source>
        <dbReference type="SAM" id="MobiDB-lite"/>
    </source>
</evidence>